<sequence>MRFIHEDVSPRLPCGNTVTVGGASGARRHQNPAVPDRARARARSSPSTSTSYHRAIRGRCSKEIAFAQRTRLVTPTTTRSVGLLPLVLWWRVFSAVCLVSRATRVSRLSIARRTSIVFSFENN</sequence>
<feature type="compositionally biased region" description="Low complexity" evidence="1">
    <location>
        <begin position="43"/>
        <end position="53"/>
    </location>
</feature>
<organism evidence="2">
    <name type="scientific">Schizaphis graminum</name>
    <name type="common">Green bug aphid</name>
    <dbReference type="NCBI Taxonomy" id="13262"/>
    <lineage>
        <taxon>Eukaryota</taxon>
        <taxon>Metazoa</taxon>
        <taxon>Ecdysozoa</taxon>
        <taxon>Arthropoda</taxon>
        <taxon>Hexapoda</taxon>
        <taxon>Insecta</taxon>
        <taxon>Pterygota</taxon>
        <taxon>Neoptera</taxon>
        <taxon>Paraneoptera</taxon>
        <taxon>Hemiptera</taxon>
        <taxon>Sternorrhyncha</taxon>
        <taxon>Aphidomorpha</taxon>
        <taxon>Aphidoidea</taxon>
        <taxon>Aphididae</taxon>
        <taxon>Aphidini</taxon>
        <taxon>Schizaphis</taxon>
    </lineage>
</organism>
<gene>
    <name evidence="2" type="ORF">g.106194</name>
</gene>
<reference evidence="2" key="1">
    <citation type="submission" date="2018-04" db="EMBL/GenBank/DDBJ databases">
        <title>Transcriptome of Schizaphis graminum biotype I.</title>
        <authorList>
            <person name="Scully E.D."/>
            <person name="Geib S.M."/>
            <person name="Palmer N.A."/>
            <person name="Koch K."/>
            <person name="Bradshaw J."/>
            <person name="Heng-Moss T."/>
            <person name="Sarath G."/>
        </authorList>
    </citation>
    <scope>NUCLEOTIDE SEQUENCE</scope>
</reference>
<evidence type="ECO:0000313" key="2">
    <source>
        <dbReference type="EMBL" id="MBY13929.1"/>
    </source>
</evidence>
<accession>A0A2S2N9W0</accession>
<protein>
    <submittedName>
        <fullName evidence="2">Uncharacterized protein</fullName>
    </submittedName>
</protein>
<dbReference type="EMBL" id="GGMR01001310">
    <property type="protein sequence ID" value="MBY13929.1"/>
    <property type="molecule type" value="Transcribed_RNA"/>
</dbReference>
<proteinExistence type="predicted"/>
<name>A0A2S2N9W0_SCHGA</name>
<feature type="region of interest" description="Disordered" evidence="1">
    <location>
        <begin position="19"/>
        <end position="53"/>
    </location>
</feature>
<dbReference type="AlphaFoldDB" id="A0A2S2N9W0"/>
<evidence type="ECO:0000256" key="1">
    <source>
        <dbReference type="SAM" id="MobiDB-lite"/>
    </source>
</evidence>